<dbReference type="Proteomes" id="UP000000707">
    <property type="component" value="Unassembled WGS sequence"/>
</dbReference>
<evidence type="ECO:0000313" key="3">
    <source>
        <dbReference type="Proteomes" id="UP000000707"/>
    </source>
</evidence>
<dbReference type="EMBL" id="GL996510">
    <property type="protein sequence ID" value="EGV66822.1"/>
    <property type="molecule type" value="Genomic_DNA"/>
</dbReference>
<sequence length="421" mass="48891">MAATSTTSTSVRKTPSISPKDIKQLQQYQEYHRKNERLLRDEPNTCKDPFLQRYVKSNYVLNFNNSSYSSDIYSKYMSTNLNLDHKHNRSSLKGKKHYIPSRRRKSRLLTVYDHKSSGSASSDSTPTFKESHYHPKHTANNYIKTSDLKANVSESSNQKLVKLVPEDFVMCNINDLIVLISRMLANLISLNNKLVPNSIINGEDNKKGSLLTRYHSRTPPNISIINYLTRLTKFNNFSNANLLTCIYYIDLLSYNYQPFFTLNSWTVHRFLLIATMISQKSMEDYFFTNEHYAKVGGVALNELNYLEIDFLQRVNWRCIPYKTTTNGQSSIKDSKEVLDLYYRQLIELMGQNCKENEYIYVFENPNVSMEVDRQLPEYITTNDINDNHGDGYSIDKSKFNKNGFSVDSSSSPHLKRRYPNS</sequence>
<dbReference type="GO" id="GO:0019901">
    <property type="term" value="F:protein kinase binding"/>
    <property type="evidence" value="ECO:0007669"/>
    <property type="project" value="InterPro"/>
</dbReference>
<feature type="compositionally biased region" description="Polar residues" evidence="1">
    <location>
        <begin position="1"/>
        <end position="17"/>
    </location>
</feature>
<dbReference type="OrthoDB" id="337735at2759"/>
<dbReference type="SUPFAM" id="SSF47954">
    <property type="entry name" value="Cyclin-like"/>
    <property type="match status" value="1"/>
</dbReference>
<dbReference type="PANTHER" id="PTHR15615:SF117">
    <property type="entry name" value="PHO85 CYCLIN PHO80"/>
    <property type="match status" value="1"/>
</dbReference>
<proteinExistence type="predicted"/>
<dbReference type="Pfam" id="PF08613">
    <property type="entry name" value="Cyclin"/>
    <property type="match status" value="1"/>
</dbReference>
<feature type="region of interest" description="Disordered" evidence="1">
    <location>
        <begin position="1"/>
        <end position="20"/>
    </location>
</feature>
<dbReference type="GO" id="GO:0016538">
    <property type="term" value="F:cyclin-dependent protein serine/threonine kinase regulator activity"/>
    <property type="evidence" value="ECO:0007669"/>
    <property type="project" value="TreeGrafter"/>
</dbReference>
<dbReference type="AlphaFoldDB" id="G3AWL4"/>
<gene>
    <name evidence="2" type="ORF">CANTEDRAFT_112282</name>
</gene>
<dbReference type="CDD" id="cd20558">
    <property type="entry name" value="CYCLIN_ScPCL7-like"/>
    <property type="match status" value="1"/>
</dbReference>
<dbReference type="PANTHER" id="PTHR15615">
    <property type="match status" value="1"/>
</dbReference>
<organism evidence="3">
    <name type="scientific">Candida tenuis (strain ATCC 10573 / BCRC 21748 / CBS 615 / JCM 9827 / NBRC 10315 / NRRL Y-1498 / VKM Y-70)</name>
    <name type="common">Yeast</name>
    <name type="synonym">Yamadazyma tenuis</name>
    <dbReference type="NCBI Taxonomy" id="590646"/>
    <lineage>
        <taxon>Eukaryota</taxon>
        <taxon>Fungi</taxon>
        <taxon>Dikarya</taxon>
        <taxon>Ascomycota</taxon>
        <taxon>Saccharomycotina</taxon>
        <taxon>Pichiomycetes</taxon>
        <taxon>Debaryomycetaceae</taxon>
        <taxon>Yamadazyma</taxon>
    </lineage>
</organism>
<dbReference type="GO" id="GO:0000307">
    <property type="term" value="C:cyclin-dependent protein kinase holoenzyme complex"/>
    <property type="evidence" value="ECO:0007669"/>
    <property type="project" value="TreeGrafter"/>
</dbReference>
<feature type="region of interest" description="Disordered" evidence="1">
    <location>
        <begin position="113"/>
        <end position="134"/>
    </location>
</feature>
<dbReference type="InterPro" id="IPR013922">
    <property type="entry name" value="Cyclin_PHO80-like"/>
</dbReference>
<accession>G3AWL4</accession>
<dbReference type="Gene3D" id="1.10.472.10">
    <property type="entry name" value="Cyclin-like"/>
    <property type="match status" value="1"/>
</dbReference>
<keyword evidence="3" id="KW-1185">Reference proteome</keyword>
<dbReference type="STRING" id="590646.G3AWL4"/>
<dbReference type="GO" id="GO:0005634">
    <property type="term" value="C:nucleus"/>
    <property type="evidence" value="ECO:0007669"/>
    <property type="project" value="TreeGrafter"/>
</dbReference>
<evidence type="ECO:0000313" key="2">
    <source>
        <dbReference type="EMBL" id="EGV66822.1"/>
    </source>
</evidence>
<dbReference type="InterPro" id="IPR036915">
    <property type="entry name" value="Cyclin-like_sf"/>
</dbReference>
<name>G3AWL4_CANTC</name>
<protein>
    <submittedName>
        <fullName evidence="2">Cyclin-domain-containing protein</fullName>
    </submittedName>
</protein>
<dbReference type="eggNOG" id="KOG1674">
    <property type="taxonomic scope" value="Eukaryota"/>
</dbReference>
<reference evidence="2 3" key="1">
    <citation type="journal article" date="2011" name="Proc. Natl. Acad. Sci. U.S.A.">
        <title>Comparative genomics of xylose-fermenting fungi for enhanced biofuel production.</title>
        <authorList>
            <person name="Wohlbach D.J."/>
            <person name="Kuo A."/>
            <person name="Sato T.K."/>
            <person name="Potts K.M."/>
            <person name="Salamov A.A."/>
            <person name="LaButti K.M."/>
            <person name="Sun H."/>
            <person name="Clum A."/>
            <person name="Pangilinan J.L."/>
            <person name="Lindquist E.A."/>
            <person name="Lucas S."/>
            <person name="Lapidus A."/>
            <person name="Jin M."/>
            <person name="Gunawan C."/>
            <person name="Balan V."/>
            <person name="Dale B.E."/>
            <person name="Jeffries T.W."/>
            <person name="Zinkel R."/>
            <person name="Barry K.W."/>
            <person name="Grigoriev I.V."/>
            <person name="Gasch A.P."/>
        </authorList>
    </citation>
    <scope>NUCLEOTIDE SEQUENCE [LARGE SCALE GENOMIC DNA]</scope>
    <source>
        <strain evidence="3">ATCC 10573 / BCRC 21748 / CBS 615 / JCM 9827 / NBRC 10315 / NRRL Y-1498 / VKM Y-70</strain>
    </source>
</reference>
<evidence type="ECO:0000256" key="1">
    <source>
        <dbReference type="SAM" id="MobiDB-lite"/>
    </source>
</evidence>